<sequence>MGCNFSLLKKHCKTTSIQIVPAVKTDDPVIVSESVAAEAAECGNLRRTGVTATPSPASSCSVDTPHQGQDFGSLDQPVSMAEPLPASTVAFSSKTLLSTENQCESPTQTISSSGSELDRAPVESARSGSEPVRFFQNSLIESPVSSGKSLEDSTIDAQKKAIGRDPEGIAEMERRLAALLRAVDLGRVAKELSIIREESEYSSSSVDVQQQVQQFQTQTSMPNDLTATDVVIVEPIQDVSARRDSVSTLIQGQTDEIADTKDSQDENMKKLLSPSRSFLTPVLASGITPSSSSSSLNSAMTRRTVKFDEASIGRSRMDSVKSIERPFGRTQTQMDA</sequence>
<feature type="region of interest" description="Disordered" evidence="1">
    <location>
        <begin position="100"/>
        <end position="130"/>
    </location>
</feature>
<dbReference type="Proteomes" id="UP000193642">
    <property type="component" value="Unassembled WGS sequence"/>
</dbReference>
<gene>
    <name evidence="2" type="ORF">BCR33DRAFT_763456</name>
</gene>
<name>A0A1Y2CPY8_9FUNG</name>
<evidence type="ECO:0000256" key="1">
    <source>
        <dbReference type="SAM" id="MobiDB-lite"/>
    </source>
</evidence>
<proteinExistence type="predicted"/>
<dbReference type="EMBL" id="MCGO01000010">
    <property type="protein sequence ID" value="ORY48986.1"/>
    <property type="molecule type" value="Genomic_DNA"/>
</dbReference>
<organism evidence="2 3">
    <name type="scientific">Rhizoclosmatium globosum</name>
    <dbReference type="NCBI Taxonomy" id="329046"/>
    <lineage>
        <taxon>Eukaryota</taxon>
        <taxon>Fungi</taxon>
        <taxon>Fungi incertae sedis</taxon>
        <taxon>Chytridiomycota</taxon>
        <taxon>Chytridiomycota incertae sedis</taxon>
        <taxon>Chytridiomycetes</taxon>
        <taxon>Chytridiales</taxon>
        <taxon>Chytriomycetaceae</taxon>
        <taxon>Rhizoclosmatium</taxon>
    </lineage>
</organism>
<keyword evidence="3" id="KW-1185">Reference proteome</keyword>
<comment type="caution">
    <text evidence="2">The sequence shown here is derived from an EMBL/GenBank/DDBJ whole genome shotgun (WGS) entry which is preliminary data.</text>
</comment>
<dbReference type="AlphaFoldDB" id="A0A1Y2CPY8"/>
<evidence type="ECO:0000313" key="3">
    <source>
        <dbReference type="Proteomes" id="UP000193642"/>
    </source>
</evidence>
<accession>A0A1Y2CPY8</accession>
<protein>
    <submittedName>
        <fullName evidence="2">Uncharacterized protein</fullName>
    </submittedName>
</protein>
<evidence type="ECO:0000313" key="2">
    <source>
        <dbReference type="EMBL" id="ORY48986.1"/>
    </source>
</evidence>
<feature type="region of interest" description="Disordered" evidence="1">
    <location>
        <begin position="50"/>
        <end position="70"/>
    </location>
</feature>
<feature type="compositionally biased region" description="Polar residues" evidence="1">
    <location>
        <begin position="50"/>
        <end position="67"/>
    </location>
</feature>
<reference evidence="2 3" key="1">
    <citation type="submission" date="2016-07" db="EMBL/GenBank/DDBJ databases">
        <title>Pervasive Adenine N6-methylation of Active Genes in Fungi.</title>
        <authorList>
            <consortium name="DOE Joint Genome Institute"/>
            <person name="Mondo S.J."/>
            <person name="Dannebaum R.O."/>
            <person name="Kuo R.C."/>
            <person name="Labutti K."/>
            <person name="Haridas S."/>
            <person name="Kuo A."/>
            <person name="Salamov A."/>
            <person name="Ahrendt S.R."/>
            <person name="Lipzen A."/>
            <person name="Sullivan W."/>
            <person name="Andreopoulos W.B."/>
            <person name="Clum A."/>
            <person name="Lindquist E."/>
            <person name="Daum C."/>
            <person name="Ramamoorthy G.K."/>
            <person name="Gryganskyi A."/>
            <person name="Culley D."/>
            <person name="Magnuson J.K."/>
            <person name="James T.Y."/>
            <person name="O'Malley M.A."/>
            <person name="Stajich J.E."/>
            <person name="Spatafora J.W."/>
            <person name="Visel A."/>
            <person name="Grigoriev I.V."/>
        </authorList>
    </citation>
    <scope>NUCLEOTIDE SEQUENCE [LARGE SCALE GENOMIC DNA]</scope>
    <source>
        <strain evidence="2 3">JEL800</strain>
    </source>
</reference>
<feature type="compositionally biased region" description="Polar residues" evidence="1">
    <location>
        <begin position="100"/>
        <end position="115"/>
    </location>
</feature>
<feature type="compositionally biased region" description="Basic and acidic residues" evidence="1">
    <location>
        <begin position="305"/>
        <end position="327"/>
    </location>
</feature>
<feature type="region of interest" description="Disordered" evidence="1">
    <location>
        <begin position="286"/>
        <end position="336"/>
    </location>
</feature>